<dbReference type="InterPro" id="IPR005182">
    <property type="entry name" value="YdbS-like_PH"/>
</dbReference>
<evidence type="ECO:0000313" key="6">
    <source>
        <dbReference type="EMBL" id="OGG60163.1"/>
    </source>
</evidence>
<sequence>MIMSDIDFRNENILLTVRKHWIIFARDTVGILIIGTIPFLFLGGLSAAPYGFSADLSFLRVLAVLWMLICWFAAAMIWTAYYLDTWLITDKHIYTIDQVGLFDRKVRTVALDHIEEINVHTEGILQTYFGFGLIEIQTASPSEHDARFEGMPDPEYVRALILDQIEHYVKLEKENVVLQTTTKDQEKLIHLVGHEVKGYLTKSSAAFAAIAEGDLGHVSQPVQQMAGSALAETRKGVDTVMNILQGADPAKGTLSLEKKPFDAKAAIADIAMSLQESARVKGLTFDLFVGEGMFTVNGDEAKLRDNVFRNLIDNAVRYTPSGGIRMELTKIGAVVRFSVQDTGVGITPDDMQKLFTEGGHGEHSQDVNKESTGFGLSIAKQIVDAHGGRIWAESAGAGAGSRFIVELPAAQ</sequence>
<keyword evidence="4" id="KW-1133">Transmembrane helix</keyword>
<dbReference type="InterPro" id="IPR003594">
    <property type="entry name" value="HATPase_dom"/>
</dbReference>
<dbReference type="InterPro" id="IPR036890">
    <property type="entry name" value="HATPase_C_sf"/>
</dbReference>
<dbReference type="EC" id="2.7.13.3" evidence="2"/>
<dbReference type="AlphaFoldDB" id="A0A1F6DFF1"/>
<evidence type="ECO:0000256" key="4">
    <source>
        <dbReference type="SAM" id="Phobius"/>
    </source>
</evidence>
<keyword evidence="4" id="KW-0812">Transmembrane</keyword>
<comment type="catalytic activity">
    <reaction evidence="1">
        <text>ATP + protein L-histidine = ADP + protein N-phospho-L-histidine.</text>
        <dbReference type="EC" id="2.7.13.3"/>
    </reaction>
</comment>
<feature type="transmembrane region" description="Helical" evidence="4">
    <location>
        <begin position="61"/>
        <end position="83"/>
    </location>
</feature>
<dbReference type="InterPro" id="IPR005467">
    <property type="entry name" value="His_kinase_dom"/>
</dbReference>
<dbReference type="SUPFAM" id="SSF55874">
    <property type="entry name" value="ATPase domain of HSP90 chaperone/DNA topoisomerase II/histidine kinase"/>
    <property type="match status" value="1"/>
</dbReference>
<dbReference type="EMBL" id="MFLA01000013">
    <property type="protein sequence ID" value="OGG60163.1"/>
    <property type="molecule type" value="Genomic_DNA"/>
</dbReference>
<feature type="domain" description="Histidine kinase" evidence="5">
    <location>
        <begin position="191"/>
        <end position="411"/>
    </location>
</feature>
<evidence type="ECO:0000256" key="2">
    <source>
        <dbReference type="ARBA" id="ARBA00012438"/>
    </source>
</evidence>
<proteinExistence type="predicted"/>
<comment type="caution">
    <text evidence="6">The sequence shown here is derived from an EMBL/GenBank/DDBJ whole genome shotgun (WGS) entry which is preliminary data.</text>
</comment>
<dbReference type="GO" id="GO:0000155">
    <property type="term" value="F:phosphorelay sensor kinase activity"/>
    <property type="evidence" value="ECO:0007669"/>
    <property type="project" value="TreeGrafter"/>
</dbReference>
<protein>
    <recommendedName>
        <fullName evidence="2">histidine kinase</fullName>
        <ecNumber evidence="2">2.7.13.3</ecNumber>
    </recommendedName>
</protein>
<dbReference type="Gene3D" id="3.30.565.10">
    <property type="entry name" value="Histidine kinase-like ATPase, C-terminal domain"/>
    <property type="match status" value="1"/>
</dbReference>
<evidence type="ECO:0000256" key="3">
    <source>
        <dbReference type="ARBA" id="ARBA00022553"/>
    </source>
</evidence>
<dbReference type="PRINTS" id="PR00344">
    <property type="entry name" value="BCTRLSENSOR"/>
</dbReference>
<accession>A0A1F6DFF1</accession>
<evidence type="ECO:0000313" key="7">
    <source>
        <dbReference type="Proteomes" id="UP000176377"/>
    </source>
</evidence>
<dbReference type="PROSITE" id="PS50109">
    <property type="entry name" value="HIS_KIN"/>
    <property type="match status" value="1"/>
</dbReference>
<gene>
    <name evidence="6" type="ORF">A2765_01175</name>
</gene>
<organism evidence="6 7">
    <name type="scientific">Candidatus Kaiserbacteria bacterium RIFCSPHIGHO2_01_FULL_56_24</name>
    <dbReference type="NCBI Taxonomy" id="1798487"/>
    <lineage>
        <taxon>Bacteria</taxon>
        <taxon>Candidatus Kaiseribacteriota</taxon>
    </lineage>
</organism>
<evidence type="ECO:0000256" key="1">
    <source>
        <dbReference type="ARBA" id="ARBA00000085"/>
    </source>
</evidence>
<dbReference type="Proteomes" id="UP000176377">
    <property type="component" value="Unassembled WGS sequence"/>
</dbReference>
<dbReference type="InterPro" id="IPR004358">
    <property type="entry name" value="Sig_transdc_His_kin-like_C"/>
</dbReference>
<name>A0A1F6DFF1_9BACT</name>
<dbReference type="PANTHER" id="PTHR43547">
    <property type="entry name" value="TWO-COMPONENT HISTIDINE KINASE"/>
    <property type="match status" value="1"/>
</dbReference>
<keyword evidence="4" id="KW-0472">Membrane</keyword>
<evidence type="ECO:0000259" key="5">
    <source>
        <dbReference type="PROSITE" id="PS50109"/>
    </source>
</evidence>
<reference evidence="6 7" key="1">
    <citation type="journal article" date="2016" name="Nat. Commun.">
        <title>Thousands of microbial genomes shed light on interconnected biogeochemical processes in an aquifer system.</title>
        <authorList>
            <person name="Anantharaman K."/>
            <person name="Brown C.T."/>
            <person name="Hug L.A."/>
            <person name="Sharon I."/>
            <person name="Castelle C.J."/>
            <person name="Probst A.J."/>
            <person name="Thomas B.C."/>
            <person name="Singh A."/>
            <person name="Wilkins M.J."/>
            <person name="Karaoz U."/>
            <person name="Brodie E.L."/>
            <person name="Williams K.H."/>
            <person name="Hubbard S.S."/>
            <person name="Banfield J.F."/>
        </authorList>
    </citation>
    <scope>NUCLEOTIDE SEQUENCE [LARGE SCALE GENOMIC DNA]</scope>
</reference>
<feature type="transmembrane region" description="Helical" evidence="4">
    <location>
        <begin position="21"/>
        <end position="41"/>
    </location>
</feature>
<dbReference type="PANTHER" id="PTHR43547:SF2">
    <property type="entry name" value="HYBRID SIGNAL TRANSDUCTION HISTIDINE KINASE C"/>
    <property type="match status" value="1"/>
</dbReference>
<dbReference type="SMART" id="SM00387">
    <property type="entry name" value="HATPase_c"/>
    <property type="match status" value="1"/>
</dbReference>
<dbReference type="Pfam" id="PF02518">
    <property type="entry name" value="HATPase_c"/>
    <property type="match status" value="1"/>
</dbReference>
<keyword evidence="3" id="KW-0597">Phosphoprotein</keyword>
<dbReference type="Pfam" id="PF03703">
    <property type="entry name" value="bPH_2"/>
    <property type="match status" value="1"/>
</dbReference>
<dbReference type="CDD" id="cd00075">
    <property type="entry name" value="HATPase"/>
    <property type="match status" value="1"/>
</dbReference>